<feature type="domain" description="Caspase family p10" evidence="4">
    <location>
        <begin position="292"/>
        <end position="379"/>
    </location>
</feature>
<evidence type="ECO:0000256" key="1">
    <source>
        <dbReference type="ARBA" id="ARBA00010134"/>
    </source>
</evidence>
<dbReference type="Pfam" id="PF00656">
    <property type="entry name" value="Peptidase_C14"/>
    <property type="match status" value="1"/>
</dbReference>
<dbReference type="GO" id="GO:0050727">
    <property type="term" value="P:regulation of inflammatory response"/>
    <property type="evidence" value="ECO:0007669"/>
    <property type="project" value="TreeGrafter"/>
</dbReference>
<dbReference type="SUPFAM" id="SSF47986">
    <property type="entry name" value="DEATH domain"/>
    <property type="match status" value="1"/>
</dbReference>
<evidence type="ECO:0000259" key="5">
    <source>
        <dbReference type="PROSITE" id="PS50208"/>
    </source>
</evidence>
<dbReference type="InterPro" id="IPR011029">
    <property type="entry name" value="DEATH-like_dom_sf"/>
</dbReference>
<sequence>MADKEFRRIRTKFVEKISLPVLKQLLDDLLEDGVLNDGETESILNENNNRADQARCLADNLRRKGDKACRKMIDHLQERDKTLYEELGLAAPQLAPSAIQGPTIEAFWKEKMNDNSVYTVTKNNIRSRVALLITNIKFTNERLNRQGAEKDEENMEKLLTTLGYEVVKHTNLTAEKIDKALSEFSKHPKLTETDSVVVVIMSHGKFGAVLGVNWKQDDEKPDEFPIDKIYTHLASQKCPALLDKPKIIIIQACRGEERGAVLISTDSTVPCVDAPQPGPSASVCEENIEEDALQCVHKEKDFISLLSCTPDTVSYRRPDAGSFLIQYIDEIFSTRANADDIEELFRKVMQRFENFSFSNKRQMPCKDRCTLPKRFYFFPGL</sequence>
<dbReference type="AlphaFoldDB" id="A0A5B9BJ13"/>
<feature type="domain" description="CARD" evidence="6">
    <location>
        <begin position="1"/>
        <end position="91"/>
    </location>
</feature>
<evidence type="ECO:0000256" key="3">
    <source>
        <dbReference type="RuleBase" id="RU003971"/>
    </source>
</evidence>
<dbReference type="InterPro" id="IPR002398">
    <property type="entry name" value="Pept_C14"/>
</dbReference>
<feature type="domain" description="Caspase family p20" evidence="5">
    <location>
        <begin position="126"/>
        <end position="257"/>
    </location>
</feature>
<dbReference type="SUPFAM" id="SSF52129">
    <property type="entry name" value="Caspase-like"/>
    <property type="match status" value="1"/>
</dbReference>
<dbReference type="GO" id="GO:0072559">
    <property type="term" value="C:NLRP3 inflammasome complex"/>
    <property type="evidence" value="ECO:0007669"/>
    <property type="project" value="TreeGrafter"/>
</dbReference>
<dbReference type="InterPro" id="IPR011600">
    <property type="entry name" value="Pept_C14_caspase"/>
</dbReference>
<dbReference type="SMART" id="SM00115">
    <property type="entry name" value="CASc"/>
    <property type="match status" value="1"/>
</dbReference>
<dbReference type="GO" id="GO:0006508">
    <property type="term" value="P:proteolysis"/>
    <property type="evidence" value="ECO:0007669"/>
    <property type="project" value="InterPro"/>
</dbReference>
<dbReference type="Gene3D" id="1.10.533.10">
    <property type="entry name" value="Death Domain, Fas"/>
    <property type="match status" value="1"/>
</dbReference>
<feature type="active site" evidence="2">
    <location>
        <position position="253"/>
    </location>
</feature>
<dbReference type="PROSITE" id="PS50207">
    <property type="entry name" value="CASPASE_P10"/>
    <property type="match status" value="1"/>
</dbReference>
<organism evidence="7">
    <name type="scientific">Channa punctata</name>
    <name type="common">Spotted snakehead</name>
    <name type="synonym">Ophicephalus punctatus</name>
    <dbReference type="NCBI Taxonomy" id="304456"/>
    <lineage>
        <taxon>Eukaryota</taxon>
        <taxon>Metazoa</taxon>
        <taxon>Chordata</taxon>
        <taxon>Craniata</taxon>
        <taxon>Vertebrata</taxon>
        <taxon>Euteleostomi</taxon>
        <taxon>Actinopterygii</taxon>
        <taxon>Neopterygii</taxon>
        <taxon>Teleostei</taxon>
        <taxon>Neoteleostei</taxon>
        <taxon>Acanthomorphata</taxon>
        <taxon>Anabantaria</taxon>
        <taxon>Anabantiformes</taxon>
        <taxon>Channoidei</taxon>
        <taxon>Channidae</taxon>
        <taxon>Channa</taxon>
    </lineage>
</organism>
<dbReference type="CDD" id="cd00032">
    <property type="entry name" value="CASc"/>
    <property type="match status" value="1"/>
</dbReference>
<dbReference type="GO" id="GO:0004197">
    <property type="term" value="F:cysteine-type endopeptidase activity"/>
    <property type="evidence" value="ECO:0007669"/>
    <property type="project" value="InterPro"/>
</dbReference>
<comment type="similarity">
    <text evidence="1 3">Belongs to the peptidase C14A family.</text>
</comment>
<dbReference type="PIRSF" id="PIRSF038001">
    <property type="entry name" value="Caspase_ICE"/>
    <property type="match status" value="1"/>
</dbReference>
<proteinExistence type="evidence at transcript level"/>
<feature type="active site" evidence="2">
    <location>
        <position position="203"/>
    </location>
</feature>
<dbReference type="GO" id="GO:0072557">
    <property type="term" value="C:IPAF inflammasome complex"/>
    <property type="evidence" value="ECO:0007669"/>
    <property type="project" value="TreeGrafter"/>
</dbReference>
<dbReference type="InterPro" id="IPR001309">
    <property type="entry name" value="Pept_C14_p20"/>
</dbReference>
<dbReference type="Gene3D" id="3.40.50.1460">
    <property type="match status" value="1"/>
</dbReference>
<evidence type="ECO:0000259" key="6">
    <source>
        <dbReference type="PROSITE" id="PS50209"/>
    </source>
</evidence>
<dbReference type="PROSITE" id="PS50208">
    <property type="entry name" value="CASPASE_P20"/>
    <property type="match status" value="1"/>
</dbReference>
<dbReference type="EMBL" id="MK395362">
    <property type="protein sequence ID" value="QED88343.1"/>
    <property type="molecule type" value="mRNA"/>
</dbReference>
<accession>A0A5B9BJ13</accession>
<dbReference type="PANTHER" id="PTHR47901">
    <property type="entry name" value="CASPASE RECRUITMENT DOMAIN-CONTAINING PROTEIN 18"/>
    <property type="match status" value="1"/>
</dbReference>
<dbReference type="GO" id="GO:0097169">
    <property type="term" value="C:AIM2 inflammasome complex"/>
    <property type="evidence" value="ECO:0007669"/>
    <property type="project" value="TreeGrafter"/>
</dbReference>
<dbReference type="PROSITE" id="PS50209">
    <property type="entry name" value="CARD"/>
    <property type="match status" value="1"/>
</dbReference>
<evidence type="ECO:0000256" key="2">
    <source>
        <dbReference type="PIRSR" id="PIRSR038001-1"/>
    </source>
</evidence>
<dbReference type="InterPro" id="IPR029030">
    <property type="entry name" value="Caspase-like_dom_sf"/>
</dbReference>
<dbReference type="InterPro" id="IPR033139">
    <property type="entry name" value="Caspase_cys_AS"/>
</dbReference>
<dbReference type="SMART" id="SM00114">
    <property type="entry name" value="CARD"/>
    <property type="match status" value="1"/>
</dbReference>
<reference evidence="7" key="1">
    <citation type="submission" date="2019-01" db="EMBL/GenBank/DDBJ databases">
        <title>Understanding signaling mechanism of inflammation in fish Channa punctatus.</title>
        <authorList>
            <person name="Chuphal B."/>
            <person name="Roy A."/>
            <person name="Basak R."/>
            <person name="Rai U."/>
            <person name="Roy B."/>
        </authorList>
    </citation>
    <scope>NUCLEOTIDE SEQUENCE</scope>
</reference>
<dbReference type="InterPro" id="IPR015917">
    <property type="entry name" value="Pept_C14A"/>
</dbReference>
<protein>
    <submittedName>
        <fullName evidence="7">Putative caspase-1</fullName>
    </submittedName>
</protein>
<dbReference type="Pfam" id="PF00619">
    <property type="entry name" value="CARD"/>
    <property type="match status" value="1"/>
</dbReference>
<dbReference type="GO" id="GO:0042981">
    <property type="term" value="P:regulation of apoptotic process"/>
    <property type="evidence" value="ECO:0007669"/>
    <property type="project" value="InterPro"/>
</dbReference>
<dbReference type="InterPro" id="IPR002138">
    <property type="entry name" value="Pept_C14_p10"/>
</dbReference>
<dbReference type="CDD" id="cd08325">
    <property type="entry name" value="CARD_CASP1-like"/>
    <property type="match status" value="1"/>
</dbReference>
<dbReference type="PANTHER" id="PTHR47901:SF3">
    <property type="entry name" value="CASPASE-1"/>
    <property type="match status" value="1"/>
</dbReference>
<evidence type="ECO:0000313" key="7">
    <source>
        <dbReference type="EMBL" id="QED88343.1"/>
    </source>
</evidence>
<name>A0A5B9BJ13_CHAPF</name>
<evidence type="ECO:0000259" key="4">
    <source>
        <dbReference type="PROSITE" id="PS50207"/>
    </source>
</evidence>
<dbReference type="PROSITE" id="PS01122">
    <property type="entry name" value="CASPASE_CYS"/>
    <property type="match status" value="1"/>
</dbReference>
<dbReference type="PRINTS" id="PR00376">
    <property type="entry name" value="IL1BCENZYME"/>
</dbReference>
<dbReference type="InterPro" id="IPR001315">
    <property type="entry name" value="CARD"/>
</dbReference>
<gene>
    <name evidence="7" type="primary">casp1</name>
</gene>